<feature type="transmembrane region" description="Helical" evidence="6">
    <location>
        <begin position="203"/>
        <end position="224"/>
    </location>
</feature>
<dbReference type="GO" id="GO:0003954">
    <property type="term" value="F:NADH dehydrogenase activity"/>
    <property type="evidence" value="ECO:0007669"/>
    <property type="project" value="TreeGrafter"/>
</dbReference>
<feature type="transmembrane region" description="Helical" evidence="6">
    <location>
        <begin position="293"/>
        <end position="313"/>
    </location>
</feature>
<feature type="transmembrane region" description="Helical" evidence="6">
    <location>
        <begin position="236"/>
        <end position="256"/>
    </location>
</feature>
<evidence type="ECO:0000259" key="7">
    <source>
        <dbReference type="Pfam" id="PF00361"/>
    </source>
</evidence>
<sequence length="487" mass="52001">MNTWLTTFLIFLPMVGAALVWLTPFSKHMAGAVATLVALLEVALWVIAVERFNFATGDLQFEQQHAWFRDLGSSYHVGQFGFSLWLIGLTVIAGAAATAYAWWAGRERARAYFGLMLFLTGSVVGVFAAQDLLLFYAFFEAMLIPLYVLIGVWGGAGRLGATIKFVVYTVAGSLLMLAAIIVYGLQQNTFDLTQAMTSGNRWLFLGFAIAFAVKAPLFPFHGWLPDAYRESPPEVAALLSGVISKAAAYGFLRIAIAQFPEPAHHFRTLILALATIGLVYGSLLAFRAPDIRGVIAYSSLGQMGLITLGLFATNELGYDGAVLQMVNHGLISVSLFLLAGMVERRTATGEFALLGGMAKGRPALATVLMIVGMMALAVPLSSAFAGEFLILAGVFQHGWGWAAVGAIAIVLGAMYSLRLISAVLHREQGSAVSDAALDLRRAELAIIVPLILLLLVLSAWPDAITGHSFGHGGLVAGIQAAFQAVAK</sequence>
<gene>
    <name evidence="8" type="ORF">UFOPK2399_00045</name>
</gene>
<feature type="transmembrane region" description="Helical" evidence="6">
    <location>
        <begin position="363"/>
        <end position="386"/>
    </location>
</feature>
<dbReference type="InterPro" id="IPR003918">
    <property type="entry name" value="NADH_UbQ_OxRdtase"/>
</dbReference>
<dbReference type="NCBIfam" id="TIGR01972">
    <property type="entry name" value="NDH_I_M"/>
    <property type="match status" value="1"/>
</dbReference>
<dbReference type="GO" id="GO:0042773">
    <property type="term" value="P:ATP synthesis coupled electron transport"/>
    <property type="evidence" value="ECO:0007669"/>
    <property type="project" value="InterPro"/>
</dbReference>
<dbReference type="GO" id="GO:0016020">
    <property type="term" value="C:membrane"/>
    <property type="evidence" value="ECO:0007669"/>
    <property type="project" value="UniProtKB-SubCell"/>
</dbReference>
<accession>A0A6J6NDP7</accession>
<comment type="subcellular location">
    <subcellularLocation>
        <location evidence="1">Membrane</location>
        <topology evidence="1">Multi-pass membrane protein</topology>
    </subcellularLocation>
</comment>
<keyword evidence="3 6" id="KW-0812">Transmembrane</keyword>
<dbReference type="GO" id="GO:0008137">
    <property type="term" value="F:NADH dehydrogenase (ubiquinone) activity"/>
    <property type="evidence" value="ECO:0007669"/>
    <property type="project" value="InterPro"/>
</dbReference>
<evidence type="ECO:0000256" key="1">
    <source>
        <dbReference type="ARBA" id="ARBA00004141"/>
    </source>
</evidence>
<evidence type="ECO:0000256" key="2">
    <source>
        <dbReference type="ARBA" id="ARBA00009025"/>
    </source>
</evidence>
<dbReference type="AlphaFoldDB" id="A0A6J6NDP7"/>
<feature type="transmembrane region" description="Helical" evidence="6">
    <location>
        <begin position="398"/>
        <end position="421"/>
    </location>
</feature>
<comment type="similarity">
    <text evidence="2">Belongs to the complex I subunit 4 family.</text>
</comment>
<evidence type="ECO:0000256" key="3">
    <source>
        <dbReference type="ARBA" id="ARBA00022692"/>
    </source>
</evidence>
<feature type="transmembrane region" description="Helical" evidence="6">
    <location>
        <begin position="29"/>
        <end position="48"/>
    </location>
</feature>
<dbReference type="InterPro" id="IPR001750">
    <property type="entry name" value="ND/Mrp_TM"/>
</dbReference>
<feature type="domain" description="NADH:quinone oxidoreductase/Mrp antiporter transmembrane" evidence="7">
    <location>
        <begin position="129"/>
        <end position="410"/>
    </location>
</feature>
<feature type="transmembrane region" description="Helical" evidence="6">
    <location>
        <begin position="135"/>
        <end position="153"/>
    </location>
</feature>
<evidence type="ECO:0000256" key="6">
    <source>
        <dbReference type="SAM" id="Phobius"/>
    </source>
</evidence>
<organism evidence="8">
    <name type="scientific">freshwater metagenome</name>
    <dbReference type="NCBI Taxonomy" id="449393"/>
    <lineage>
        <taxon>unclassified sequences</taxon>
        <taxon>metagenomes</taxon>
        <taxon>ecological metagenomes</taxon>
    </lineage>
</organism>
<dbReference type="PRINTS" id="PR01437">
    <property type="entry name" value="NUOXDRDTASE4"/>
</dbReference>
<protein>
    <submittedName>
        <fullName evidence="8">Unannotated protein</fullName>
    </submittedName>
</protein>
<feature type="transmembrane region" description="Helical" evidence="6">
    <location>
        <begin position="268"/>
        <end position="286"/>
    </location>
</feature>
<keyword evidence="5 6" id="KW-0472">Membrane</keyword>
<feature type="transmembrane region" description="Helical" evidence="6">
    <location>
        <begin position="325"/>
        <end position="342"/>
    </location>
</feature>
<dbReference type="Pfam" id="PF00361">
    <property type="entry name" value="Proton_antipo_M"/>
    <property type="match status" value="1"/>
</dbReference>
<evidence type="ECO:0000256" key="4">
    <source>
        <dbReference type="ARBA" id="ARBA00022989"/>
    </source>
</evidence>
<dbReference type="PANTHER" id="PTHR43507:SF1">
    <property type="entry name" value="NADH-UBIQUINONE OXIDOREDUCTASE CHAIN 4"/>
    <property type="match status" value="1"/>
</dbReference>
<dbReference type="PANTHER" id="PTHR43507">
    <property type="entry name" value="NADH-UBIQUINONE OXIDOREDUCTASE CHAIN 4"/>
    <property type="match status" value="1"/>
</dbReference>
<reference evidence="8" key="1">
    <citation type="submission" date="2020-05" db="EMBL/GenBank/DDBJ databases">
        <authorList>
            <person name="Chiriac C."/>
            <person name="Salcher M."/>
            <person name="Ghai R."/>
            <person name="Kavagutti S V."/>
        </authorList>
    </citation>
    <scope>NUCLEOTIDE SEQUENCE</scope>
</reference>
<dbReference type="EMBL" id="CAEZXP010000001">
    <property type="protein sequence ID" value="CAB4682573.1"/>
    <property type="molecule type" value="Genomic_DNA"/>
</dbReference>
<name>A0A6J6NDP7_9ZZZZ</name>
<feature type="transmembrane region" description="Helical" evidence="6">
    <location>
        <begin position="165"/>
        <end position="183"/>
    </location>
</feature>
<feature type="transmembrane region" description="Helical" evidence="6">
    <location>
        <begin position="82"/>
        <end position="104"/>
    </location>
</feature>
<feature type="transmembrane region" description="Helical" evidence="6">
    <location>
        <begin position="111"/>
        <end position="129"/>
    </location>
</feature>
<keyword evidence="4 6" id="KW-1133">Transmembrane helix</keyword>
<feature type="transmembrane region" description="Helical" evidence="6">
    <location>
        <begin position="6"/>
        <end position="22"/>
    </location>
</feature>
<feature type="transmembrane region" description="Helical" evidence="6">
    <location>
        <begin position="442"/>
        <end position="460"/>
    </location>
</feature>
<proteinExistence type="inferred from homology"/>
<evidence type="ECO:0000313" key="8">
    <source>
        <dbReference type="EMBL" id="CAB4682573.1"/>
    </source>
</evidence>
<dbReference type="GO" id="GO:0015990">
    <property type="term" value="P:electron transport coupled proton transport"/>
    <property type="evidence" value="ECO:0007669"/>
    <property type="project" value="TreeGrafter"/>
</dbReference>
<dbReference type="GO" id="GO:0048039">
    <property type="term" value="F:ubiquinone binding"/>
    <property type="evidence" value="ECO:0007669"/>
    <property type="project" value="TreeGrafter"/>
</dbReference>
<evidence type="ECO:0000256" key="5">
    <source>
        <dbReference type="ARBA" id="ARBA00023136"/>
    </source>
</evidence>
<dbReference type="InterPro" id="IPR010227">
    <property type="entry name" value="NADH_Q_OxRdtase_chainM/4"/>
</dbReference>